<accession>A0A6V8L6F6</accession>
<evidence type="ECO:0000256" key="5">
    <source>
        <dbReference type="ARBA" id="ARBA00022989"/>
    </source>
</evidence>
<protein>
    <submittedName>
        <fullName evidence="10">Membrane protein</fullName>
    </submittedName>
</protein>
<evidence type="ECO:0000256" key="7">
    <source>
        <dbReference type="ARBA" id="ARBA00024033"/>
    </source>
</evidence>
<evidence type="ECO:0000256" key="9">
    <source>
        <dbReference type="SAM" id="Phobius"/>
    </source>
</evidence>
<feature type="transmembrane region" description="Helical" evidence="9">
    <location>
        <begin position="53"/>
        <end position="73"/>
    </location>
</feature>
<comment type="caution">
    <text evidence="10">The sequence shown here is derived from an EMBL/GenBank/DDBJ whole genome shotgun (WGS) entry which is preliminary data.</text>
</comment>
<feature type="transmembrane region" description="Helical" evidence="9">
    <location>
        <begin position="219"/>
        <end position="244"/>
    </location>
</feature>
<feature type="transmembrane region" description="Helical" evidence="9">
    <location>
        <begin position="256"/>
        <end position="275"/>
    </location>
</feature>
<comment type="similarity">
    <text evidence="7">Belongs to the glycosyltransferase 87 family.</text>
</comment>
<sequence length="579" mass="63856">MSVRSADIDGPERVDHPAQSDAFVRGLSEAIGGPIGEHATGADRPQRQWGGRFWTATRIVIALTCLTLALHWVQKSPCRDGAWADHVQYTKFCYTDVLALYYAEGLNEGKVPYRDHPVEYPVLTGYFMGALGLPVHALGQSRPELNQALWFYDANALVLSALAVATVGMILGLRRRRPWDAAMFALSPALLVTATVNWDFLAIGLFAFGLYAWAKRRPVAAGILIGLAGAAKMWPLFILGPLLVLGLRSGRIKHAVIATVTALVSLVLVNLPVAIPYRESWDRFFELNTERPIDWGTFWYVGRYLDGKWNTGAPGDEGPFQWLSNHVDPQLNYLTYGLFGLACLAIAGLALFAPRRPRLSALAFLVVAAFLIFSKVWSQQYVLWLLPLAVLARPRWGAFLAWQVAEVLYFVSFYGELLGASGKQVFPEGVFVLAATLRLVTVAVLCGFVVRDILKPERDPVRQTYEDDPDGGVYDGAEDAPWLARWRNRRAELPTSPPPPRPNRLRQYHVGGPRPARPASREAGVRRVRVRRGPRPRRHHVGGLRPAGLRPAGGAGGPRPAAAASIKDFSVDQGRTVVL</sequence>
<keyword evidence="4 9" id="KW-0812">Transmembrane</keyword>
<evidence type="ECO:0000256" key="6">
    <source>
        <dbReference type="ARBA" id="ARBA00023136"/>
    </source>
</evidence>
<dbReference type="PIRSF" id="PIRSF010361">
    <property type="entry name" value="UCP010361"/>
    <property type="match status" value="1"/>
</dbReference>
<feature type="transmembrane region" description="Helical" evidence="9">
    <location>
        <begin position="333"/>
        <end position="352"/>
    </location>
</feature>
<dbReference type="AlphaFoldDB" id="A0A6V8L6F6"/>
<keyword evidence="5 9" id="KW-1133">Transmembrane helix</keyword>
<reference evidence="10 11" key="2">
    <citation type="submission" date="2020-03" db="EMBL/GenBank/DDBJ databases">
        <authorList>
            <person name="Ichikawa N."/>
            <person name="Kimura A."/>
            <person name="Kitahashi Y."/>
            <person name="Uohara A."/>
        </authorList>
    </citation>
    <scope>NUCLEOTIDE SEQUENCE [LARGE SCALE GENOMIC DNA]</scope>
    <source>
        <strain evidence="10 11">NBRC 108638</strain>
    </source>
</reference>
<dbReference type="GO" id="GO:0005886">
    <property type="term" value="C:plasma membrane"/>
    <property type="evidence" value="ECO:0007669"/>
    <property type="project" value="UniProtKB-SubCell"/>
</dbReference>
<evidence type="ECO:0000256" key="8">
    <source>
        <dbReference type="SAM" id="MobiDB-lite"/>
    </source>
</evidence>
<keyword evidence="2" id="KW-1003">Cell membrane</keyword>
<evidence type="ECO:0000313" key="10">
    <source>
        <dbReference type="EMBL" id="GFJ90598.1"/>
    </source>
</evidence>
<feature type="transmembrane region" description="Helical" evidence="9">
    <location>
        <begin position="359"/>
        <end position="377"/>
    </location>
</feature>
<evidence type="ECO:0000256" key="2">
    <source>
        <dbReference type="ARBA" id="ARBA00022475"/>
    </source>
</evidence>
<dbReference type="EMBL" id="BLPG01000001">
    <property type="protein sequence ID" value="GFJ90598.1"/>
    <property type="molecule type" value="Genomic_DNA"/>
</dbReference>
<feature type="transmembrane region" description="Helical" evidence="9">
    <location>
        <begin position="185"/>
        <end position="213"/>
    </location>
</feature>
<dbReference type="RefSeq" id="WP_218577296.1">
    <property type="nucleotide sequence ID" value="NZ_BLPG01000001.1"/>
</dbReference>
<name>A0A6V8L6F6_9ACTN</name>
<evidence type="ECO:0000313" key="11">
    <source>
        <dbReference type="Proteomes" id="UP000482960"/>
    </source>
</evidence>
<proteinExistence type="inferred from homology"/>
<gene>
    <name evidence="10" type="ORF">Prum_042400</name>
</gene>
<evidence type="ECO:0000256" key="1">
    <source>
        <dbReference type="ARBA" id="ARBA00004651"/>
    </source>
</evidence>
<dbReference type="InterPro" id="IPR018584">
    <property type="entry name" value="GT87"/>
</dbReference>
<dbReference type="InterPro" id="IPR016570">
    <property type="entry name" value="UCP010361"/>
</dbReference>
<comment type="subcellular location">
    <subcellularLocation>
        <location evidence="1">Cell membrane</location>
        <topology evidence="1">Multi-pass membrane protein</topology>
    </subcellularLocation>
</comment>
<feature type="transmembrane region" description="Helical" evidence="9">
    <location>
        <begin position="430"/>
        <end position="450"/>
    </location>
</feature>
<dbReference type="Pfam" id="PF09594">
    <property type="entry name" value="GT87"/>
    <property type="match status" value="1"/>
</dbReference>
<dbReference type="Proteomes" id="UP000482960">
    <property type="component" value="Unassembled WGS sequence"/>
</dbReference>
<feature type="compositionally biased region" description="Basic residues" evidence="8">
    <location>
        <begin position="526"/>
        <end position="542"/>
    </location>
</feature>
<feature type="transmembrane region" description="Helical" evidence="9">
    <location>
        <begin position="120"/>
        <end position="138"/>
    </location>
</feature>
<feature type="region of interest" description="Disordered" evidence="8">
    <location>
        <begin position="491"/>
        <end position="567"/>
    </location>
</feature>
<evidence type="ECO:0000256" key="3">
    <source>
        <dbReference type="ARBA" id="ARBA00022679"/>
    </source>
</evidence>
<reference evidence="10 11" key="1">
    <citation type="submission" date="2020-03" db="EMBL/GenBank/DDBJ databases">
        <title>Whole genome shotgun sequence of Phytohabitans rumicis NBRC 108638.</title>
        <authorList>
            <person name="Komaki H."/>
            <person name="Tamura T."/>
        </authorList>
    </citation>
    <scope>NUCLEOTIDE SEQUENCE [LARGE SCALE GENOMIC DNA]</scope>
    <source>
        <strain evidence="10 11">NBRC 108638</strain>
    </source>
</reference>
<organism evidence="10 11">
    <name type="scientific">Phytohabitans rumicis</name>
    <dbReference type="NCBI Taxonomy" id="1076125"/>
    <lineage>
        <taxon>Bacteria</taxon>
        <taxon>Bacillati</taxon>
        <taxon>Actinomycetota</taxon>
        <taxon>Actinomycetes</taxon>
        <taxon>Micromonosporales</taxon>
        <taxon>Micromonosporaceae</taxon>
    </lineage>
</organism>
<evidence type="ECO:0000256" key="4">
    <source>
        <dbReference type="ARBA" id="ARBA00022692"/>
    </source>
</evidence>
<feature type="transmembrane region" description="Helical" evidence="9">
    <location>
        <begin position="397"/>
        <end position="418"/>
    </location>
</feature>
<keyword evidence="11" id="KW-1185">Reference proteome</keyword>
<feature type="transmembrane region" description="Helical" evidence="9">
    <location>
        <begin position="150"/>
        <end position="173"/>
    </location>
</feature>
<dbReference type="GO" id="GO:0016758">
    <property type="term" value="F:hexosyltransferase activity"/>
    <property type="evidence" value="ECO:0007669"/>
    <property type="project" value="InterPro"/>
</dbReference>
<keyword evidence="3" id="KW-0808">Transferase</keyword>
<keyword evidence="6 9" id="KW-0472">Membrane</keyword>